<evidence type="ECO:0000313" key="3">
    <source>
        <dbReference type="EMBL" id="MCA6068887.1"/>
    </source>
</evidence>
<gene>
    <name evidence="3" type="ORF">JI747_017105</name>
</gene>
<accession>A0ABS8A4G7</accession>
<keyword evidence="4" id="KW-1185">Reference proteome</keyword>
<organism evidence="3 4">
    <name type="scientific">Chryseobacterium tagetis</name>
    <dbReference type="NCBI Taxonomy" id="2801334"/>
    <lineage>
        <taxon>Bacteria</taxon>
        <taxon>Pseudomonadati</taxon>
        <taxon>Bacteroidota</taxon>
        <taxon>Flavobacteriia</taxon>
        <taxon>Flavobacteriales</taxon>
        <taxon>Weeksellaceae</taxon>
        <taxon>Chryseobacterium group</taxon>
        <taxon>Chryseobacterium</taxon>
    </lineage>
</organism>
<dbReference type="InterPro" id="IPR055015">
    <property type="entry name" value="GCX_COOH"/>
</dbReference>
<proteinExistence type="predicted"/>
<dbReference type="Proteomes" id="UP000618240">
    <property type="component" value="Unassembled WGS sequence"/>
</dbReference>
<dbReference type="NCBIfam" id="TIGR04183">
    <property type="entry name" value="Por_Secre_tail"/>
    <property type="match status" value="1"/>
</dbReference>
<name>A0ABS8A4G7_9FLAO</name>
<evidence type="ECO:0000256" key="1">
    <source>
        <dbReference type="ARBA" id="ARBA00022729"/>
    </source>
</evidence>
<evidence type="ECO:0000313" key="4">
    <source>
        <dbReference type="Proteomes" id="UP000618240"/>
    </source>
</evidence>
<keyword evidence="1" id="KW-0732">Signal</keyword>
<protein>
    <submittedName>
        <fullName evidence="3">T9SS type A sorting domain-containing protein</fullName>
    </submittedName>
</protein>
<dbReference type="EMBL" id="JAERSE020000005">
    <property type="protein sequence ID" value="MCA6068887.1"/>
    <property type="molecule type" value="Genomic_DNA"/>
</dbReference>
<dbReference type="Pfam" id="PF18962">
    <property type="entry name" value="Por_Secre_tail"/>
    <property type="match status" value="1"/>
</dbReference>
<feature type="domain" description="Secretion system C-terminal sorting" evidence="2">
    <location>
        <begin position="496"/>
        <end position="561"/>
    </location>
</feature>
<sequence>MRRFYMTFLFVLPLLLFSQGENDNWYFGDKAAVNFSSYISPTNLNNSQMTSAVEACGTVSDANGKLLFYTNGSEIWNRDHQIMQNGAGLTGWWSSEQLVIVKHPGNQNQYYIFTTGFINATSTSKIAYTVVDMSQGSLGMDGLPLGKVVDGFKNVPVIDNNGNFFKTEAIAVAPTSSGDFWILIPNGLHLYSYLFSDILGFNNGNPVISDLNFPASLSETDLNHFGIKVSPRLNSSYNFSNYICVSSVYNPDSKNVVYSFNNSTGKITTDYRLNVYSINSYIPEFNKDSSVLFLGYNKLYAVNLVTSTSASPVFSQVYDFGTNTIVGSIQRNKYNDIYFSVPVNGNYLGKINNPNVYGSGITVNMNYFNLGVNNGVQNLAKYGLPQLIEPRVFESRCVQDITLTSPETSTSYVYRAPNTIKTENNYQVSPSSQNIAFKAGNNITLYPNTHIQLGAFFSAKIEDCLDENGQRLRSRDNQKSISIYLDEEKSKDDISIFPNPTSDILNIKTDFKINNVSVVDVTGRKINVKLENNKLDVKSLATGTYLISIETEGGISSQKFIKK</sequence>
<dbReference type="RefSeq" id="WP_225690090.1">
    <property type="nucleotide sequence ID" value="NZ_JAERSE020000005.1"/>
</dbReference>
<reference evidence="3 4" key="1">
    <citation type="submission" date="2021-09" db="EMBL/GenBank/DDBJ databases">
        <title>Genome sequencing and assembly of Chryseobacterium sp. RG1.</title>
        <authorList>
            <person name="Chhetri G."/>
        </authorList>
    </citation>
    <scope>NUCLEOTIDE SEQUENCE [LARGE SCALE GENOMIC DNA]</scope>
    <source>
        <strain evidence="3 4">RG1</strain>
    </source>
</reference>
<comment type="caution">
    <text evidence="3">The sequence shown here is derived from an EMBL/GenBank/DDBJ whole genome shotgun (WGS) entry which is preliminary data.</text>
</comment>
<dbReference type="NCBIfam" id="NF045639">
    <property type="entry name" value="GCX_COOH"/>
    <property type="match status" value="1"/>
</dbReference>
<evidence type="ECO:0000259" key="2">
    <source>
        <dbReference type="Pfam" id="PF18962"/>
    </source>
</evidence>
<dbReference type="InterPro" id="IPR026444">
    <property type="entry name" value="Secre_tail"/>
</dbReference>